<dbReference type="PANTHER" id="PTHR32251">
    <property type="entry name" value="3-OXO-5-ALPHA-STEROID 4-DEHYDROGENASE"/>
    <property type="match status" value="1"/>
</dbReference>
<sequence>MNWSGFALNVALCVVAALVYFGVLMAVAIRIRNQSIIDIFWGPGFVLMAVVSYLASTGSGDDLRRGVVLALTAIWGLRLGVYIGNRNRGHGEDKRYTALMRHRTGSLVGFLIRKIYGLQGVLLLVVSIPVQLAMYQSASLGVLGGLGIAVWTVGFLFEAVGDAQLARFKKDPANAGRIMDRGLWAWTRHPNYFGDTVVWFGLWLLALGHPAGLLTVVSPIVMTVLLLRFSGKALLERRMRRHRGAAFEDYVARTSGFFPLPPKKRPAAAGPGAPARSVEPGAG</sequence>
<organism evidence="3 4">
    <name type="scientific">Cryptosporangium japonicum</name>
    <dbReference type="NCBI Taxonomy" id="80872"/>
    <lineage>
        <taxon>Bacteria</taxon>
        <taxon>Bacillati</taxon>
        <taxon>Actinomycetota</taxon>
        <taxon>Actinomycetes</taxon>
        <taxon>Cryptosporangiales</taxon>
        <taxon>Cryptosporangiaceae</taxon>
        <taxon>Cryptosporangium</taxon>
    </lineage>
</organism>
<evidence type="ECO:0000256" key="2">
    <source>
        <dbReference type="SAM" id="Phobius"/>
    </source>
</evidence>
<feature type="transmembrane region" description="Helical" evidence="2">
    <location>
        <begin position="106"/>
        <end position="128"/>
    </location>
</feature>
<dbReference type="Proteomes" id="UP001500967">
    <property type="component" value="Unassembled WGS sequence"/>
</dbReference>
<feature type="transmembrane region" description="Helical" evidence="2">
    <location>
        <begin position="6"/>
        <end position="29"/>
    </location>
</feature>
<evidence type="ECO:0000313" key="3">
    <source>
        <dbReference type="EMBL" id="GAA0233303.1"/>
    </source>
</evidence>
<feature type="transmembrane region" description="Helical" evidence="2">
    <location>
        <begin position="140"/>
        <end position="160"/>
    </location>
</feature>
<gene>
    <name evidence="3" type="ORF">GCM10009539_18300</name>
</gene>
<keyword evidence="4" id="KW-1185">Reference proteome</keyword>
<protein>
    <submittedName>
        <fullName evidence="3">DUF1295 domain-containing protein</fullName>
    </submittedName>
</protein>
<comment type="caution">
    <text evidence="3">The sequence shown here is derived from an EMBL/GenBank/DDBJ whole genome shotgun (WGS) entry which is preliminary data.</text>
</comment>
<evidence type="ECO:0000256" key="1">
    <source>
        <dbReference type="SAM" id="MobiDB-lite"/>
    </source>
</evidence>
<proteinExistence type="predicted"/>
<dbReference type="EMBL" id="BAAAGX010000007">
    <property type="protein sequence ID" value="GAA0233303.1"/>
    <property type="molecule type" value="Genomic_DNA"/>
</dbReference>
<dbReference type="PROSITE" id="PS50244">
    <property type="entry name" value="S5A_REDUCTASE"/>
    <property type="match status" value="1"/>
</dbReference>
<accession>A0ABP3DL85</accession>
<reference evidence="4" key="1">
    <citation type="journal article" date="2019" name="Int. J. Syst. Evol. Microbiol.">
        <title>The Global Catalogue of Microorganisms (GCM) 10K type strain sequencing project: providing services to taxonomists for standard genome sequencing and annotation.</title>
        <authorList>
            <consortium name="The Broad Institute Genomics Platform"/>
            <consortium name="The Broad Institute Genome Sequencing Center for Infectious Disease"/>
            <person name="Wu L."/>
            <person name="Ma J."/>
        </authorList>
    </citation>
    <scope>NUCLEOTIDE SEQUENCE [LARGE SCALE GENOMIC DNA]</scope>
    <source>
        <strain evidence="4">JCM 10425</strain>
    </source>
</reference>
<dbReference type="Gene3D" id="1.20.120.1630">
    <property type="match status" value="1"/>
</dbReference>
<dbReference type="Pfam" id="PF06966">
    <property type="entry name" value="DUF1295"/>
    <property type="match status" value="1"/>
</dbReference>
<feature type="transmembrane region" description="Helical" evidence="2">
    <location>
        <begin position="36"/>
        <end position="55"/>
    </location>
</feature>
<evidence type="ECO:0000313" key="4">
    <source>
        <dbReference type="Proteomes" id="UP001500967"/>
    </source>
</evidence>
<feature type="compositionally biased region" description="Low complexity" evidence="1">
    <location>
        <begin position="267"/>
        <end position="276"/>
    </location>
</feature>
<keyword evidence="2" id="KW-1133">Transmembrane helix</keyword>
<dbReference type="RefSeq" id="WP_344648305.1">
    <property type="nucleotide sequence ID" value="NZ_BAAAGX010000007.1"/>
</dbReference>
<keyword evidence="2" id="KW-0812">Transmembrane</keyword>
<feature type="transmembrane region" description="Helical" evidence="2">
    <location>
        <begin position="67"/>
        <end position="85"/>
    </location>
</feature>
<dbReference type="PANTHER" id="PTHR32251:SF17">
    <property type="entry name" value="STEROID 5-ALPHA REDUCTASE C-TERMINAL DOMAIN-CONTAINING PROTEIN"/>
    <property type="match status" value="1"/>
</dbReference>
<dbReference type="InterPro" id="IPR010721">
    <property type="entry name" value="UstE-like"/>
</dbReference>
<name>A0ABP3DL85_9ACTN</name>
<keyword evidence="2" id="KW-0472">Membrane</keyword>
<feature type="region of interest" description="Disordered" evidence="1">
    <location>
        <begin position="262"/>
        <end position="283"/>
    </location>
</feature>